<dbReference type="RefSeq" id="WP_267621230.1">
    <property type="nucleotide sequence ID" value="NZ_JAODIW010000006.1"/>
</dbReference>
<evidence type="ECO:0000313" key="3">
    <source>
        <dbReference type="Proteomes" id="UP001595921"/>
    </source>
</evidence>
<dbReference type="EMBL" id="JBHSDS010000008">
    <property type="protein sequence ID" value="MFC4359810.1"/>
    <property type="molecule type" value="Genomic_DNA"/>
</dbReference>
<reference evidence="2 3" key="1">
    <citation type="journal article" date="2019" name="Int. J. Syst. Evol. Microbiol.">
        <title>The Global Catalogue of Microorganisms (GCM) 10K type strain sequencing project: providing services to taxonomists for standard genome sequencing and annotation.</title>
        <authorList>
            <consortium name="The Broad Institute Genomics Platform"/>
            <consortium name="The Broad Institute Genome Sequencing Center for Infectious Disease"/>
            <person name="Wu L."/>
            <person name="Ma J."/>
        </authorList>
    </citation>
    <scope>NUCLEOTIDE SEQUENCE [LARGE SCALE GENOMIC DNA]</scope>
    <source>
        <strain evidence="2 3">CGMCC 1.12553</strain>
    </source>
</reference>
<sequence length="171" mass="17685">MDVRDAVEADADALAAIAGTPTDVMRNVIHDRTVRVAAAAETVPDDGSASTEGGEPRAVEGDESASAEIDDGTVQSDPSAGDGADAVAGFVSFDARDDVVHITQFGGETAAYDALLGEPARFARKEGMRVEVLVDAGDDDRRSALESAGFEYDGSGPTFEGQETVRYGMAP</sequence>
<evidence type="ECO:0008006" key="4">
    <source>
        <dbReference type="Google" id="ProtNLM"/>
    </source>
</evidence>
<feature type="region of interest" description="Disordered" evidence="1">
    <location>
        <begin position="39"/>
        <end position="83"/>
    </location>
</feature>
<keyword evidence="3" id="KW-1185">Reference proteome</keyword>
<dbReference type="Proteomes" id="UP001595921">
    <property type="component" value="Unassembled WGS sequence"/>
</dbReference>
<evidence type="ECO:0000256" key="1">
    <source>
        <dbReference type="SAM" id="MobiDB-lite"/>
    </source>
</evidence>
<dbReference type="AlphaFoldDB" id="A0ABD5PFW5"/>
<gene>
    <name evidence="2" type="ORF">ACFO0N_17840</name>
</gene>
<feature type="compositionally biased region" description="Acidic residues" evidence="1">
    <location>
        <begin position="61"/>
        <end position="71"/>
    </location>
</feature>
<evidence type="ECO:0000313" key="2">
    <source>
        <dbReference type="EMBL" id="MFC4359810.1"/>
    </source>
</evidence>
<feature type="region of interest" description="Disordered" evidence="1">
    <location>
        <begin position="148"/>
        <end position="171"/>
    </location>
</feature>
<accession>A0ABD5PFW5</accession>
<proteinExistence type="predicted"/>
<name>A0ABD5PFW5_9EURY</name>
<comment type="caution">
    <text evidence="2">The sequence shown here is derived from an EMBL/GenBank/DDBJ whole genome shotgun (WGS) entry which is preliminary data.</text>
</comment>
<protein>
    <recommendedName>
        <fullName evidence="4">N-acetyltransferase domain-containing protein</fullName>
    </recommendedName>
</protein>
<organism evidence="2 3">
    <name type="scientific">Halobium salinum</name>
    <dbReference type="NCBI Taxonomy" id="1364940"/>
    <lineage>
        <taxon>Archaea</taxon>
        <taxon>Methanobacteriati</taxon>
        <taxon>Methanobacteriota</taxon>
        <taxon>Stenosarchaea group</taxon>
        <taxon>Halobacteria</taxon>
        <taxon>Halobacteriales</taxon>
        <taxon>Haloferacaceae</taxon>
        <taxon>Halobium</taxon>
    </lineage>
</organism>